<accession>A0A9X2E466</accession>
<keyword evidence="2" id="KW-1185">Reference proteome</keyword>
<gene>
    <name evidence="1" type="ORF">NDR86_04640</name>
</gene>
<dbReference type="EMBL" id="JAMRXG010000002">
    <property type="protein sequence ID" value="MCM6772758.1"/>
    <property type="molecule type" value="Genomic_DNA"/>
</dbReference>
<evidence type="ECO:0000313" key="2">
    <source>
        <dbReference type="Proteomes" id="UP001139157"/>
    </source>
</evidence>
<dbReference type="Proteomes" id="UP001139157">
    <property type="component" value="Unassembled WGS sequence"/>
</dbReference>
<organism evidence="1 2">
    <name type="scientific">Nocardia pulmonis</name>
    <dbReference type="NCBI Taxonomy" id="2951408"/>
    <lineage>
        <taxon>Bacteria</taxon>
        <taxon>Bacillati</taxon>
        <taxon>Actinomycetota</taxon>
        <taxon>Actinomycetes</taxon>
        <taxon>Mycobacteriales</taxon>
        <taxon>Nocardiaceae</taxon>
        <taxon>Nocardia</taxon>
    </lineage>
</organism>
<dbReference type="RefSeq" id="WP_251909752.1">
    <property type="nucleotide sequence ID" value="NZ_JAMRXG010000002.1"/>
</dbReference>
<comment type="caution">
    <text evidence="1">The sequence shown here is derived from an EMBL/GenBank/DDBJ whole genome shotgun (WGS) entry which is preliminary data.</text>
</comment>
<proteinExistence type="predicted"/>
<protein>
    <submittedName>
        <fullName evidence="1">Uncharacterized protein</fullName>
    </submittedName>
</protein>
<dbReference type="AlphaFoldDB" id="A0A9X2E466"/>
<reference evidence="1" key="1">
    <citation type="submission" date="2022-06" db="EMBL/GenBank/DDBJ databases">
        <title>Novel species in genus nocardia.</title>
        <authorList>
            <person name="Li F."/>
        </authorList>
    </citation>
    <scope>NUCLEOTIDE SEQUENCE</scope>
    <source>
        <strain evidence="1">CDC141</strain>
    </source>
</reference>
<name>A0A9X2E466_9NOCA</name>
<sequence length="99" mass="10747">MEHGQRQPDPNDGPWIRAEHCGYVKCDPKTGAVLEVLCPSILCQTVVAVVNGRIAAHERKLRNVAPGPCVWIGVRVFGSESVAPSVAASSEQQTENRDR</sequence>
<evidence type="ECO:0000313" key="1">
    <source>
        <dbReference type="EMBL" id="MCM6772758.1"/>
    </source>
</evidence>